<evidence type="ECO:0000256" key="1">
    <source>
        <dbReference type="SAM" id="SignalP"/>
    </source>
</evidence>
<feature type="signal peptide" evidence="1">
    <location>
        <begin position="1"/>
        <end position="21"/>
    </location>
</feature>
<evidence type="ECO:0000259" key="2">
    <source>
        <dbReference type="Pfam" id="PF19780"/>
    </source>
</evidence>
<sequence length="161" mass="17957">MTRLTALLAASLTLGIAGAHAQETGLDLQTNASPLDWMTGCWTHERYDQREVWSEDLGGLKFGYAVNRDENGKVTFFEDLRIENRSGSAVYIASPRGAAPTEFVETERTGLSITFENPDHDYPQKITYGANRVALVATISTIDDDRVQSWAMYDCKEMGRE</sequence>
<organism evidence="3 4">
    <name type="scientific">Henriciella mobilis</name>
    <dbReference type="NCBI Taxonomy" id="2305467"/>
    <lineage>
        <taxon>Bacteria</taxon>
        <taxon>Pseudomonadati</taxon>
        <taxon>Pseudomonadota</taxon>
        <taxon>Alphaproteobacteria</taxon>
        <taxon>Hyphomonadales</taxon>
        <taxon>Hyphomonadaceae</taxon>
        <taxon>Henriciella</taxon>
    </lineage>
</organism>
<gene>
    <name evidence="3" type="ORF">D1223_03175</name>
</gene>
<dbReference type="EMBL" id="QWFX01000005">
    <property type="protein sequence ID" value="RIJ32863.1"/>
    <property type="molecule type" value="Genomic_DNA"/>
</dbReference>
<feature type="domain" description="DUF6265" evidence="2">
    <location>
        <begin position="36"/>
        <end position="138"/>
    </location>
</feature>
<dbReference type="AlphaFoldDB" id="A0A399RR88"/>
<dbReference type="Proteomes" id="UP000266385">
    <property type="component" value="Unassembled WGS sequence"/>
</dbReference>
<dbReference type="InterPro" id="IPR046232">
    <property type="entry name" value="DUF6265"/>
</dbReference>
<keyword evidence="4" id="KW-1185">Reference proteome</keyword>
<reference evidence="3 4" key="1">
    <citation type="submission" date="2018-08" db="EMBL/GenBank/DDBJ databases">
        <title>Henriciella mobilis sp. nov., isolated from seawater.</title>
        <authorList>
            <person name="Cheng H."/>
            <person name="Wu Y.-H."/>
            <person name="Xu X.-W."/>
            <person name="Guo L.-L."/>
        </authorList>
    </citation>
    <scope>NUCLEOTIDE SEQUENCE [LARGE SCALE GENOMIC DNA]</scope>
    <source>
        <strain evidence="3 4">JN25</strain>
    </source>
</reference>
<comment type="caution">
    <text evidence="3">The sequence shown here is derived from an EMBL/GenBank/DDBJ whole genome shotgun (WGS) entry which is preliminary data.</text>
</comment>
<keyword evidence="1" id="KW-0732">Signal</keyword>
<dbReference type="OrthoDB" id="5382295at2"/>
<name>A0A399RR88_9PROT</name>
<protein>
    <recommendedName>
        <fullName evidence="2">DUF6265 domain-containing protein</fullName>
    </recommendedName>
</protein>
<proteinExistence type="predicted"/>
<evidence type="ECO:0000313" key="4">
    <source>
        <dbReference type="Proteomes" id="UP000266385"/>
    </source>
</evidence>
<accession>A0A399RR88</accession>
<evidence type="ECO:0000313" key="3">
    <source>
        <dbReference type="EMBL" id="RIJ32863.1"/>
    </source>
</evidence>
<dbReference type="Pfam" id="PF19780">
    <property type="entry name" value="DUF6265"/>
    <property type="match status" value="1"/>
</dbReference>
<feature type="chain" id="PRO_5017477083" description="DUF6265 domain-containing protein" evidence="1">
    <location>
        <begin position="22"/>
        <end position="161"/>
    </location>
</feature>
<dbReference type="RefSeq" id="WP_119374944.1">
    <property type="nucleotide sequence ID" value="NZ_QWFX01000005.1"/>
</dbReference>